<sequence>MKARDDSEKESLQSLFGKFKTTSENTRSYVTAKTSSKASFLSALSDLGDVHTTGIDDHSGATPETPSRSSWYNYLETRGMIPDPWNEMDWSGRGQHAEFEPYEEAAIPLQVERVLGHTASAIVESVMCRRIRLARKTVKCNRRLKREDALNEVEHLQRLSHYHLIRVIGTYTLNKDLSILLYPVAEYNLHTFMDFIAEHPGMNGEREADCLWTFFGCLSSAVWFLHDTLTKHMDIKPKNLLVKYINWGDINWGDFILSADYKIYIADFGIARSYQSVQDVETDSSTSFTRPYAAPEVVRQARRGLSADIFSLGCVFLEMLSTILLRKTKVPVPVHLQELRDSNSKNDSSYQANIPAVLDLWRRVRSEHSAILDGLFTNIFTGFRPTAGNEPSGSKNIPFLDLLPQMLDEDPVHRPLAEALANSTKHLRCGCCAHGPERLECAKS</sequence>
<dbReference type="CDD" id="cd00180">
    <property type="entry name" value="PKc"/>
    <property type="match status" value="1"/>
</dbReference>
<organism evidence="2 3">
    <name type="scientific">Lepidopterella palustris CBS 459.81</name>
    <dbReference type="NCBI Taxonomy" id="1314670"/>
    <lineage>
        <taxon>Eukaryota</taxon>
        <taxon>Fungi</taxon>
        <taxon>Dikarya</taxon>
        <taxon>Ascomycota</taxon>
        <taxon>Pezizomycotina</taxon>
        <taxon>Dothideomycetes</taxon>
        <taxon>Pleosporomycetidae</taxon>
        <taxon>Mytilinidiales</taxon>
        <taxon>Argynnaceae</taxon>
        <taxon>Lepidopterella</taxon>
    </lineage>
</organism>
<dbReference type="SMART" id="SM00220">
    <property type="entry name" value="S_TKc"/>
    <property type="match status" value="1"/>
</dbReference>
<keyword evidence="2" id="KW-0808">Transferase</keyword>
<reference evidence="2 3" key="1">
    <citation type="journal article" date="2016" name="Nat. Commun.">
        <title>Ectomycorrhizal ecology is imprinted in the genome of the dominant symbiotic fungus Cenococcum geophilum.</title>
        <authorList>
            <consortium name="DOE Joint Genome Institute"/>
            <person name="Peter M."/>
            <person name="Kohler A."/>
            <person name="Ohm R.A."/>
            <person name="Kuo A."/>
            <person name="Krutzmann J."/>
            <person name="Morin E."/>
            <person name="Arend M."/>
            <person name="Barry K.W."/>
            <person name="Binder M."/>
            <person name="Choi C."/>
            <person name="Clum A."/>
            <person name="Copeland A."/>
            <person name="Grisel N."/>
            <person name="Haridas S."/>
            <person name="Kipfer T."/>
            <person name="LaButti K."/>
            <person name="Lindquist E."/>
            <person name="Lipzen A."/>
            <person name="Maire R."/>
            <person name="Meier B."/>
            <person name="Mihaltcheva S."/>
            <person name="Molinier V."/>
            <person name="Murat C."/>
            <person name="Poggeler S."/>
            <person name="Quandt C.A."/>
            <person name="Sperisen C."/>
            <person name="Tritt A."/>
            <person name="Tisserant E."/>
            <person name="Crous P.W."/>
            <person name="Henrissat B."/>
            <person name="Nehls U."/>
            <person name="Egli S."/>
            <person name="Spatafora J.W."/>
            <person name="Grigoriev I.V."/>
            <person name="Martin F.M."/>
        </authorList>
    </citation>
    <scope>NUCLEOTIDE SEQUENCE [LARGE SCALE GENOMIC DNA]</scope>
    <source>
        <strain evidence="2 3">CBS 459.81</strain>
    </source>
</reference>
<accession>A0A8E2JG43</accession>
<dbReference type="PROSITE" id="PS50011">
    <property type="entry name" value="PROTEIN_KINASE_DOM"/>
    <property type="match status" value="1"/>
</dbReference>
<dbReference type="GO" id="GO:0005737">
    <property type="term" value="C:cytoplasm"/>
    <property type="evidence" value="ECO:0007669"/>
    <property type="project" value="TreeGrafter"/>
</dbReference>
<dbReference type="GO" id="GO:0005524">
    <property type="term" value="F:ATP binding"/>
    <property type="evidence" value="ECO:0007669"/>
    <property type="project" value="InterPro"/>
</dbReference>
<dbReference type="GO" id="GO:0044773">
    <property type="term" value="P:mitotic DNA damage checkpoint signaling"/>
    <property type="evidence" value="ECO:0007669"/>
    <property type="project" value="TreeGrafter"/>
</dbReference>
<dbReference type="Proteomes" id="UP000250266">
    <property type="component" value="Unassembled WGS sequence"/>
</dbReference>
<dbReference type="Pfam" id="PF00069">
    <property type="entry name" value="Pkinase"/>
    <property type="match status" value="1"/>
</dbReference>
<proteinExistence type="predicted"/>
<evidence type="ECO:0000313" key="3">
    <source>
        <dbReference type="Proteomes" id="UP000250266"/>
    </source>
</evidence>
<dbReference type="EMBL" id="KV744933">
    <property type="protein sequence ID" value="OCK81122.1"/>
    <property type="molecule type" value="Genomic_DNA"/>
</dbReference>
<dbReference type="GO" id="GO:0005634">
    <property type="term" value="C:nucleus"/>
    <property type="evidence" value="ECO:0007669"/>
    <property type="project" value="TreeGrafter"/>
</dbReference>
<evidence type="ECO:0000259" key="1">
    <source>
        <dbReference type="PROSITE" id="PS50011"/>
    </source>
</evidence>
<dbReference type="PANTHER" id="PTHR44167:SF24">
    <property type="entry name" value="SERINE_THREONINE-PROTEIN KINASE CHK2"/>
    <property type="match status" value="1"/>
</dbReference>
<dbReference type="InterPro" id="IPR011009">
    <property type="entry name" value="Kinase-like_dom_sf"/>
</dbReference>
<keyword evidence="2" id="KW-0418">Kinase</keyword>
<dbReference type="OrthoDB" id="4062651at2759"/>
<keyword evidence="3" id="KW-1185">Reference proteome</keyword>
<dbReference type="AlphaFoldDB" id="A0A8E2JG43"/>
<protein>
    <submittedName>
        <fullName evidence="2">Kinase-like protein</fullName>
    </submittedName>
</protein>
<name>A0A8E2JG43_9PEZI</name>
<dbReference type="PANTHER" id="PTHR44167">
    <property type="entry name" value="OVARIAN-SPECIFIC SERINE/THREONINE-PROTEIN KINASE LOK-RELATED"/>
    <property type="match status" value="1"/>
</dbReference>
<feature type="domain" description="Protein kinase" evidence="1">
    <location>
        <begin position="109"/>
        <end position="427"/>
    </location>
</feature>
<dbReference type="InterPro" id="IPR000719">
    <property type="entry name" value="Prot_kinase_dom"/>
</dbReference>
<dbReference type="SUPFAM" id="SSF56112">
    <property type="entry name" value="Protein kinase-like (PK-like)"/>
    <property type="match status" value="1"/>
</dbReference>
<dbReference type="GO" id="GO:0004674">
    <property type="term" value="F:protein serine/threonine kinase activity"/>
    <property type="evidence" value="ECO:0007669"/>
    <property type="project" value="TreeGrafter"/>
</dbReference>
<dbReference type="Gene3D" id="3.30.200.20">
    <property type="entry name" value="Phosphorylase Kinase, domain 1"/>
    <property type="match status" value="1"/>
</dbReference>
<dbReference type="Gene3D" id="1.10.510.10">
    <property type="entry name" value="Transferase(Phosphotransferase) domain 1"/>
    <property type="match status" value="1"/>
</dbReference>
<evidence type="ECO:0000313" key="2">
    <source>
        <dbReference type="EMBL" id="OCK81122.1"/>
    </source>
</evidence>
<gene>
    <name evidence="2" type="ORF">K432DRAFT_296247</name>
</gene>